<gene>
    <name evidence="4" type="ORF">GSM42_07720</name>
</gene>
<dbReference type="PROSITE" id="PS00304">
    <property type="entry name" value="SASP_1"/>
    <property type="match status" value="1"/>
</dbReference>
<name>A0A6I4VT20_9BACL</name>
<dbReference type="GO" id="GO:0003690">
    <property type="term" value="F:double-stranded DNA binding"/>
    <property type="evidence" value="ECO:0007669"/>
    <property type="project" value="InterPro"/>
</dbReference>
<proteinExistence type="inferred from homology"/>
<dbReference type="Pfam" id="PF00269">
    <property type="entry name" value="SASP"/>
    <property type="match status" value="1"/>
</dbReference>
<evidence type="ECO:0000256" key="2">
    <source>
        <dbReference type="ARBA" id="ARBA00005442"/>
    </source>
</evidence>
<dbReference type="InterPro" id="IPR018126">
    <property type="entry name" value="SASP_alpha/beta-type_CS"/>
</dbReference>
<evidence type="ECO:0000256" key="3">
    <source>
        <dbReference type="ARBA" id="ARBA00023125"/>
    </source>
</evidence>
<accession>A0A6I4VT20</accession>
<comment type="function">
    <text evidence="1">SASP are bound to spore DNA. They are double-stranded DNA-binding proteins that cause DNA to change to an a-like conformation. They protect the DNA backbone from chemical and enzymatic cleavage and are thus involved in dormant spore's high resistance to UV light.</text>
</comment>
<reference evidence="4 5" key="1">
    <citation type="submission" date="2019-12" db="EMBL/GenBank/DDBJ databases">
        <title>Whole-genome analyses of novel actinobacteria.</title>
        <authorList>
            <person name="Sahin N."/>
            <person name="Saygin H."/>
        </authorList>
    </citation>
    <scope>NUCLEOTIDE SEQUENCE [LARGE SCALE GENOMIC DNA]</scope>
    <source>
        <strain evidence="4 5">KC615</strain>
    </source>
</reference>
<dbReference type="Gene3D" id="6.10.10.80">
    <property type="entry name" value="Small, acid-soluble spore protein, alpha/beta type-like"/>
    <property type="match status" value="1"/>
</dbReference>
<evidence type="ECO:0000256" key="1">
    <source>
        <dbReference type="ARBA" id="ARBA00003863"/>
    </source>
</evidence>
<dbReference type="GO" id="GO:0006265">
    <property type="term" value="P:DNA topological change"/>
    <property type="evidence" value="ECO:0007669"/>
    <property type="project" value="InterPro"/>
</dbReference>
<dbReference type="RefSeq" id="WP_160800975.1">
    <property type="nucleotide sequence ID" value="NZ_WUUL01000004.1"/>
</dbReference>
<dbReference type="PROSITE" id="PS00684">
    <property type="entry name" value="SASP_2"/>
    <property type="match status" value="1"/>
</dbReference>
<dbReference type="Proteomes" id="UP000430692">
    <property type="component" value="Unassembled WGS sequence"/>
</dbReference>
<comment type="similarity">
    <text evidence="2">Belongs to the alpha/beta-type SASP family.</text>
</comment>
<dbReference type="InterPro" id="IPR050847">
    <property type="entry name" value="SASP_DNA-binding"/>
</dbReference>
<dbReference type="PANTHER" id="PTHR36107">
    <property type="entry name" value="SMALL, ACID-SOLUBLE SPORE PROTEIN A"/>
    <property type="match status" value="1"/>
</dbReference>
<dbReference type="EMBL" id="WUUL01000004">
    <property type="protein sequence ID" value="MXQ53618.1"/>
    <property type="molecule type" value="Genomic_DNA"/>
</dbReference>
<dbReference type="PANTHER" id="PTHR36107:SF1">
    <property type="entry name" value="SMALL, ACID-SOLUBLE SPORE PROTEIN A"/>
    <property type="match status" value="1"/>
</dbReference>
<organism evidence="4 5">
    <name type="scientific">Shimazuella alba</name>
    <dbReference type="NCBI Taxonomy" id="2690964"/>
    <lineage>
        <taxon>Bacteria</taxon>
        <taxon>Bacillati</taxon>
        <taxon>Bacillota</taxon>
        <taxon>Bacilli</taxon>
        <taxon>Bacillales</taxon>
        <taxon>Thermoactinomycetaceae</taxon>
        <taxon>Shimazuella</taxon>
    </lineage>
</organism>
<keyword evidence="3" id="KW-0238">DNA-binding</keyword>
<comment type="caution">
    <text evidence="4">The sequence shown here is derived from an EMBL/GenBank/DDBJ whole genome shotgun (WGS) entry which is preliminary data.</text>
</comment>
<evidence type="ECO:0000313" key="4">
    <source>
        <dbReference type="EMBL" id="MXQ53618.1"/>
    </source>
</evidence>
<dbReference type="InterPro" id="IPR038300">
    <property type="entry name" value="SASP_sf_alpha/beta"/>
</dbReference>
<evidence type="ECO:0000313" key="5">
    <source>
        <dbReference type="Proteomes" id="UP000430692"/>
    </source>
</evidence>
<dbReference type="InterPro" id="IPR001448">
    <property type="entry name" value="SASP_alpha/beta-type"/>
</dbReference>
<dbReference type="AlphaFoldDB" id="A0A6I4VT20"/>
<keyword evidence="5" id="KW-1185">Reference proteome</keyword>
<sequence length="62" mass="6604">MARSTNRLLVPGAGAVLNQFKEEIASEFGVTLGKDTTARSNGSVGGEITKRLITQAQQQQTK</sequence>
<protein>
    <submittedName>
        <fullName evidence="4">Small, acid-soluble spore protein, alpha/beta type</fullName>
    </submittedName>
</protein>